<keyword evidence="1" id="KW-0175">Coiled coil</keyword>
<dbReference type="AlphaFoldDB" id="A0A8X6S0F3"/>
<name>A0A8X6S0F3_TRICX</name>
<accession>A0A8X6S0F3</accession>
<organism evidence="3 4">
    <name type="scientific">Trichonephila clavipes</name>
    <name type="common">Golden silk orbweaver</name>
    <name type="synonym">Nephila clavipes</name>
    <dbReference type="NCBI Taxonomy" id="2585209"/>
    <lineage>
        <taxon>Eukaryota</taxon>
        <taxon>Metazoa</taxon>
        <taxon>Ecdysozoa</taxon>
        <taxon>Arthropoda</taxon>
        <taxon>Chelicerata</taxon>
        <taxon>Arachnida</taxon>
        <taxon>Araneae</taxon>
        <taxon>Araneomorphae</taxon>
        <taxon>Entelegynae</taxon>
        <taxon>Araneoidea</taxon>
        <taxon>Nephilidae</taxon>
        <taxon>Trichonephila</taxon>
    </lineage>
</organism>
<evidence type="ECO:0000256" key="2">
    <source>
        <dbReference type="SAM" id="MobiDB-lite"/>
    </source>
</evidence>
<dbReference type="EMBL" id="BMAU01021244">
    <property type="protein sequence ID" value="GFY04559.1"/>
    <property type="molecule type" value="Genomic_DNA"/>
</dbReference>
<feature type="region of interest" description="Disordered" evidence="2">
    <location>
        <begin position="124"/>
        <end position="157"/>
    </location>
</feature>
<feature type="coiled-coil region" evidence="1">
    <location>
        <begin position="35"/>
        <end position="88"/>
    </location>
</feature>
<comment type="caution">
    <text evidence="3">The sequence shown here is derived from an EMBL/GenBank/DDBJ whole genome shotgun (WGS) entry which is preliminary data.</text>
</comment>
<evidence type="ECO:0000313" key="3">
    <source>
        <dbReference type="EMBL" id="GFY04559.1"/>
    </source>
</evidence>
<sequence length="180" mass="21486">MRVFELRDAILNSEYFDEEFCRELLNTIIEERARKEEIELAERKRKEEMELAQRKRKEEMEIAERKRRADFEQKMRNIEMEFETQKKLIELKGEGHLARACLDIEVSTDRGNIGNEVRSNLSSETRLKDEVEDRLKADEEAKAVEEGRKKERKYSFGRRNEIEERKTACGREYATCSRGT</sequence>
<gene>
    <name evidence="3" type="ORF">TNCV_4416441</name>
</gene>
<dbReference type="Proteomes" id="UP000887159">
    <property type="component" value="Unassembled WGS sequence"/>
</dbReference>
<reference evidence="3" key="1">
    <citation type="submission" date="2020-08" db="EMBL/GenBank/DDBJ databases">
        <title>Multicomponent nature underlies the extraordinary mechanical properties of spider dragline silk.</title>
        <authorList>
            <person name="Kono N."/>
            <person name="Nakamura H."/>
            <person name="Mori M."/>
            <person name="Yoshida Y."/>
            <person name="Ohtoshi R."/>
            <person name="Malay A.D."/>
            <person name="Moran D.A.P."/>
            <person name="Tomita M."/>
            <person name="Numata K."/>
            <person name="Arakawa K."/>
        </authorList>
    </citation>
    <scope>NUCLEOTIDE SEQUENCE</scope>
</reference>
<evidence type="ECO:0000256" key="1">
    <source>
        <dbReference type="SAM" id="Coils"/>
    </source>
</evidence>
<feature type="compositionally biased region" description="Basic and acidic residues" evidence="2">
    <location>
        <begin position="125"/>
        <end position="149"/>
    </location>
</feature>
<protein>
    <submittedName>
        <fullName evidence="3">Uncharacterized protein</fullName>
    </submittedName>
</protein>
<keyword evidence="4" id="KW-1185">Reference proteome</keyword>
<evidence type="ECO:0000313" key="4">
    <source>
        <dbReference type="Proteomes" id="UP000887159"/>
    </source>
</evidence>
<proteinExistence type="predicted"/>